<organism evidence="1 2">
    <name type="scientific">Brenneria salicis ATCC 15712 = DSM 30166</name>
    <dbReference type="NCBI Taxonomy" id="714314"/>
    <lineage>
        <taxon>Bacteria</taxon>
        <taxon>Pseudomonadati</taxon>
        <taxon>Pseudomonadota</taxon>
        <taxon>Gammaproteobacteria</taxon>
        <taxon>Enterobacterales</taxon>
        <taxon>Pectobacteriaceae</taxon>
        <taxon>Brenneria</taxon>
    </lineage>
</organism>
<comment type="caution">
    <text evidence="1">The sequence shown here is derived from an EMBL/GenBank/DDBJ whole genome shotgun (WGS) entry which is preliminary data.</text>
</comment>
<gene>
    <name evidence="1" type="ORF">DES54_106102</name>
</gene>
<evidence type="ECO:0000313" key="1">
    <source>
        <dbReference type="EMBL" id="RBP64877.1"/>
    </source>
</evidence>
<protein>
    <recommendedName>
        <fullName evidence="3">Mu prophage protein</fullName>
    </recommendedName>
</protein>
<evidence type="ECO:0000313" key="2">
    <source>
        <dbReference type="Proteomes" id="UP000253046"/>
    </source>
</evidence>
<proteinExistence type="predicted"/>
<name>A0A366I7E4_9GAMM</name>
<dbReference type="EMBL" id="QNRY01000006">
    <property type="protein sequence ID" value="RBP64877.1"/>
    <property type="molecule type" value="Genomic_DNA"/>
</dbReference>
<reference evidence="1 2" key="1">
    <citation type="submission" date="2018-06" db="EMBL/GenBank/DDBJ databases">
        <title>Genomic Encyclopedia of Type Strains, Phase IV (KMG-IV): sequencing the most valuable type-strain genomes for metagenomic binning, comparative biology and taxonomic classification.</title>
        <authorList>
            <person name="Goeker M."/>
        </authorList>
    </citation>
    <scope>NUCLEOTIDE SEQUENCE [LARGE SCALE GENOMIC DNA]</scope>
    <source>
        <strain evidence="1 2">DSM 30166</strain>
    </source>
</reference>
<accession>A0A366I7E4</accession>
<evidence type="ECO:0008006" key="3">
    <source>
        <dbReference type="Google" id="ProtNLM"/>
    </source>
</evidence>
<dbReference type="AlphaFoldDB" id="A0A366I7E4"/>
<dbReference type="Proteomes" id="UP000253046">
    <property type="component" value="Unassembled WGS sequence"/>
</dbReference>
<keyword evidence="2" id="KW-1185">Reference proteome</keyword>
<sequence>MRRGRRDRLTREVLHRMANGPKPEPTDYRGCDGTHASYYMKGWNSVDLRDIVFQCQRYKEIQREREQNIQ</sequence>